<comment type="similarity">
    <text evidence="2 9">Belongs to the cytochrome P450 family.</text>
</comment>
<keyword evidence="5 9" id="KW-0560">Oxidoreductase</keyword>
<dbReference type="STRING" id="796925.A0A137PIW1"/>
<evidence type="ECO:0000313" key="11">
    <source>
        <dbReference type="EMBL" id="KXN74933.1"/>
    </source>
</evidence>
<evidence type="ECO:0000256" key="6">
    <source>
        <dbReference type="ARBA" id="ARBA00023004"/>
    </source>
</evidence>
<dbReference type="PROSITE" id="PS00086">
    <property type="entry name" value="CYTOCHROME_P450"/>
    <property type="match status" value="1"/>
</dbReference>
<dbReference type="EMBL" id="KQ964419">
    <property type="protein sequence ID" value="KXN74933.1"/>
    <property type="molecule type" value="Genomic_DNA"/>
</dbReference>
<dbReference type="Proteomes" id="UP000070444">
    <property type="component" value="Unassembled WGS sequence"/>
</dbReference>
<keyword evidence="7 9" id="KW-0503">Monooxygenase</keyword>
<evidence type="ECO:0000256" key="8">
    <source>
        <dbReference type="PIRSR" id="PIRSR602401-1"/>
    </source>
</evidence>
<evidence type="ECO:0000256" key="4">
    <source>
        <dbReference type="ARBA" id="ARBA00022723"/>
    </source>
</evidence>
<organism evidence="11 12">
    <name type="scientific">Conidiobolus coronatus (strain ATCC 28846 / CBS 209.66 / NRRL 28638)</name>
    <name type="common">Delacroixia coronata</name>
    <dbReference type="NCBI Taxonomy" id="796925"/>
    <lineage>
        <taxon>Eukaryota</taxon>
        <taxon>Fungi</taxon>
        <taxon>Fungi incertae sedis</taxon>
        <taxon>Zoopagomycota</taxon>
        <taxon>Entomophthoromycotina</taxon>
        <taxon>Entomophthoromycetes</taxon>
        <taxon>Entomophthorales</taxon>
        <taxon>Ancylistaceae</taxon>
        <taxon>Conidiobolus</taxon>
    </lineage>
</organism>
<evidence type="ECO:0000256" key="1">
    <source>
        <dbReference type="ARBA" id="ARBA00001971"/>
    </source>
</evidence>
<dbReference type="GO" id="GO:0004497">
    <property type="term" value="F:monooxygenase activity"/>
    <property type="evidence" value="ECO:0007669"/>
    <property type="project" value="UniProtKB-KW"/>
</dbReference>
<dbReference type="GO" id="GO:0020037">
    <property type="term" value="F:heme binding"/>
    <property type="evidence" value="ECO:0007669"/>
    <property type="project" value="InterPro"/>
</dbReference>
<protein>
    <submittedName>
        <fullName evidence="11">Cytochrome P450</fullName>
    </submittedName>
</protein>
<sequence>MLYLLICCFIVALGVLYLIKVPENFKNVPRVSILSTLHSIITRKTVQEHHSKILAPKLSKSGFAIVWVRGGWSLHISKPSAIKQILKNTRVFTKFRIHPASLNRRFTGKRNIVRSDGEEWRRYRKPVNSIFIQSFCTKMFADCVKEALSVLEYRVNEFSGKPVVVSDLMEYMTLDILGKGVFGYDFKAIKNMGASHYHHLYKTVFNGVQSALFLYFPILEYFPIFGRSKLHKNCDEFNKFIGEMVSKRRKEIEKYKNSDYKDVLSLMLENDPDSPYEPFSDEEIIGNLNIFIIAGHDSTAHTLSYTMYYLAKDQNIQQKLRNEVYKTIEIPANQAEIVAPNTESLKDMVYMDCVLKEAMRMSPAVVNLHRHVAEEFQFPGEDIVVPKDNLVSIAIYGVQNDPKIHQNPKIFSPERFINTRYDTDTYLPFGGGSRMCLGMNFSLTEQKVYLSMLLQKFTIQIHKDNPDFERLRMNGLIFSKAKDLKLNFVQRF</sequence>
<dbReference type="PRINTS" id="PR00385">
    <property type="entry name" value="P450"/>
</dbReference>
<keyword evidence="6 8" id="KW-0408">Iron</keyword>
<dbReference type="SUPFAM" id="SSF48264">
    <property type="entry name" value="Cytochrome P450"/>
    <property type="match status" value="1"/>
</dbReference>
<dbReference type="PANTHER" id="PTHR24292:SF54">
    <property type="entry name" value="CYP9F3-RELATED"/>
    <property type="match status" value="1"/>
</dbReference>
<feature type="binding site" description="axial binding residue" evidence="8">
    <location>
        <position position="436"/>
    </location>
    <ligand>
        <name>heme</name>
        <dbReference type="ChEBI" id="CHEBI:30413"/>
    </ligand>
    <ligandPart>
        <name>Fe</name>
        <dbReference type="ChEBI" id="CHEBI:18248"/>
    </ligandPart>
</feature>
<dbReference type="InterPro" id="IPR036396">
    <property type="entry name" value="Cyt_P450_sf"/>
</dbReference>
<dbReference type="OMA" id="EGPRSCP"/>
<evidence type="ECO:0000256" key="9">
    <source>
        <dbReference type="RuleBase" id="RU000461"/>
    </source>
</evidence>
<dbReference type="Gene3D" id="1.10.630.10">
    <property type="entry name" value="Cytochrome P450"/>
    <property type="match status" value="1"/>
</dbReference>
<feature type="chain" id="PRO_5007294953" evidence="10">
    <location>
        <begin position="17"/>
        <end position="492"/>
    </location>
</feature>
<dbReference type="PANTHER" id="PTHR24292">
    <property type="entry name" value="CYTOCHROME P450"/>
    <property type="match status" value="1"/>
</dbReference>
<keyword evidence="4 8" id="KW-0479">Metal-binding</keyword>
<dbReference type="OrthoDB" id="1470350at2759"/>
<evidence type="ECO:0000256" key="7">
    <source>
        <dbReference type="ARBA" id="ARBA00023033"/>
    </source>
</evidence>
<evidence type="ECO:0000256" key="5">
    <source>
        <dbReference type="ARBA" id="ARBA00023002"/>
    </source>
</evidence>
<gene>
    <name evidence="11" type="ORF">CONCODRAFT_2008</name>
</gene>
<proteinExistence type="inferred from homology"/>
<keyword evidence="12" id="KW-1185">Reference proteome</keyword>
<evidence type="ECO:0000256" key="2">
    <source>
        <dbReference type="ARBA" id="ARBA00010617"/>
    </source>
</evidence>
<evidence type="ECO:0000313" key="12">
    <source>
        <dbReference type="Proteomes" id="UP000070444"/>
    </source>
</evidence>
<keyword evidence="10" id="KW-0732">Signal</keyword>
<evidence type="ECO:0000256" key="3">
    <source>
        <dbReference type="ARBA" id="ARBA00022617"/>
    </source>
</evidence>
<name>A0A137PIW1_CONC2</name>
<dbReference type="InterPro" id="IPR017972">
    <property type="entry name" value="Cyt_P450_CS"/>
</dbReference>
<dbReference type="PRINTS" id="PR00463">
    <property type="entry name" value="EP450I"/>
</dbReference>
<dbReference type="InterPro" id="IPR050476">
    <property type="entry name" value="Insect_CytP450_Detox"/>
</dbReference>
<evidence type="ECO:0000256" key="10">
    <source>
        <dbReference type="SAM" id="SignalP"/>
    </source>
</evidence>
<dbReference type="Pfam" id="PF00067">
    <property type="entry name" value="p450"/>
    <property type="match status" value="1"/>
</dbReference>
<comment type="cofactor">
    <cofactor evidence="1 8">
        <name>heme</name>
        <dbReference type="ChEBI" id="CHEBI:30413"/>
    </cofactor>
</comment>
<accession>A0A137PIW1</accession>
<dbReference type="GO" id="GO:0005506">
    <property type="term" value="F:iron ion binding"/>
    <property type="evidence" value="ECO:0007669"/>
    <property type="project" value="InterPro"/>
</dbReference>
<keyword evidence="3 8" id="KW-0349">Heme</keyword>
<reference evidence="11 12" key="1">
    <citation type="journal article" date="2015" name="Genome Biol. Evol.">
        <title>Phylogenomic analyses indicate that early fungi evolved digesting cell walls of algal ancestors of land plants.</title>
        <authorList>
            <person name="Chang Y."/>
            <person name="Wang S."/>
            <person name="Sekimoto S."/>
            <person name="Aerts A.L."/>
            <person name="Choi C."/>
            <person name="Clum A."/>
            <person name="LaButti K.M."/>
            <person name="Lindquist E.A."/>
            <person name="Yee Ngan C."/>
            <person name="Ohm R.A."/>
            <person name="Salamov A.A."/>
            <person name="Grigoriev I.V."/>
            <person name="Spatafora J.W."/>
            <person name="Berbee M.L."/>
        </authorList>
    </citation>
    <scope>NUCLEOTIDE SEQUENCE [LARGE SCALE GENOMIC DNA]</scope>
    <source>
        <strain evidence="11 12">NRRL 28638</strain>
    </source>
</reference>
<dbReference type="AlphaFoldDB" id="A0A137PIW1"/>
<dbReference type="GO" id="GO:0016705">
    <property type="term" value="F:oxidoreductase activity, acting on paired donors, with incorporation or reduction of molecular oxygen"/>
    <property type="evidence" value="ECO:0007669"/>
    <property type="project" value="InterPro"/>
</dbReference>
<dbReference type="InterPro" id="IPR002401">
    <property type="entry name" value="Cyt_P450_E_grp-I"/>
</dbReference>
<feature type="signal peptide" evidence="10">
    <location>
        <begin position="1"/>
        <end position="16"/>
    </location>
</feature>
<dbReference type="InterPro" id="IPR001128">
    <property type="entry name" value="Cyt_P450"/>
</dbReference>